<name>L8E9A5_HUMAN</name>
<reference evidence="1" key="1">
    <citation type="journal article" date="2013" name="PLoS ONE">
        <title>Direct detection of alternative open reading frames translation products in human significantly expands the proteome.</title>
        <authorList>
            <person name="Vanderperre B."/>
            <person name="Lucier J.-F."/>
            <person name="Motard J."/>
            <person name="Tremblay G."/>
            <person name="Vanderperre S."/>
            <person name="Wisztorski M."/>
            <person name="Salzet M."/>
            <person name="Boisvert F.-M."/>
            <person name="Roucou X."/>
        </authorList>
    </citation>
    <scope>NUCLEOTIDE SEQUENCE</scope>
</reference>
<dbReference type="ChiTaRS" id="KLF7">
    <property type="organism name" value="human"/>
</dbReference>
<proteinExistence type="predicted"/>
<gene>
    <name evidence="1" type="primary">KLF7</name>
</gene>
<dbReference type="AlphaFoldDB" id="L8E9A5"/>
<sequence>MPCPSQMEEDEEGNQVNSARQTGCLLQHYWNYFPLLPMEIKENGCDVCAGGRQSEGLIS</sequence>
<organism evidence="1">
    <name type="scientific">Homo sapiens</name>
    <name type="common">Human</name>
    <dbReference type="NCBI Taxonomy" id="9606"/>
    <lineage>
        <taxon>Eukaryota</taxon>
        <taxon>Metazoa</taxon>
        <taxon>Chordata</taxon>
        <taxon>Craniata</taxon>
        <taxon>Vertebrata</taxon>
        <taxon>Euteleostomi</taxon>
        <taxon>Mammalia</taxon>
        <taxon>Eutheria</taxon>
        <taxon>Euarchontoglires</taxon>
        <taxon>Primates</taxon>
        <taxon>Haplorrhini</taxon>
        <taxon>Catarrhini</taxon>
        <taxon>Hominidae</taxon>
        <taxon>Homo</taxon>
    </lineage>
</organism>
<dbReference type="OrthoDB" id="4748970at2759"/>
<evidence type="ECO:0000313" key="1">
    <source>
        <dbReference type="EMBL" id="CCQ42933.1"/>
    </source>
</evidence>
<accession>L8E9A5</accession>
<dbReference type="EMBL" id="HF583436">
    <property type="protein sequence ID" value="CCQ42933.1"/>
    <property type="molecule type" value="Genomic_DNA"/>
</dbReference>
<protein>
    <submittedName>
        <fullName evidence="1">Alternative protein KLF7</fullName>
    </submittedName>
</protein>